<evidence type="ECO:0000256" key="6">
    <source>
        <dbReference type="ARBA" id="ARBA00023237"/>
    </source>
</evidence>
<name>A0ABV7JR77_9SPHI</name>
<dbReference type="NCBIfam" id="TIGR04056">
    <property type="entry name" value="OMP_RagA_SusC"/>
    <property type="match status" value="1"/>
</dbReference>
<dbReference type="Pfam" id="PF13715">
    <property type="entry name" value="CarbopepD_reg_2"/>
    <property type="match status" value="1"/>
</dbReference>
<evidence type="ECO:0000256" key="3">
    <source>
        <dbReference type="ARBA" id="ARBA00022452"/>
    </source>
</evidence>
<feature type="domain" description="Secretin/TonB short N-terminal" evidence="9">
    <location>
        <begin position="69"/>
        <end position="119"/>
    </location>
</feature>
<dbReference type="NCBIfam" id="TIGR04057">
    <property type="entry name" value="SusC_RagA_signa"/>
    <property type="match status" value="1"/>
</dbReference>
<dbReference type="Pfam" id="PF07715">
    <property type="entry name" value="Plug"/>
    <property type="match status" value="1"/>
</dbReference>
<protein>
    <submittedName>
        <fullName evidence="10">TonB-dependent receptor</fullName>
    </submittedName>
</protein>
<dbReference type="Gene3D" id="2.170.130.10">
    <property type="entry name" value="TonB-dependent receptor, plug domain"/>
    <property type="match status" value="1"/>
</dbReference>
<keyword evidence="3 7" id="KW-1134">Transmembrane beta strand</keyword>
<dbReference type="SMART" id="SM00965">
    <property type="entry name" value="STN"/>
    <property type="match status" value="1"/>
</dbReference>
<evidence type="ECO:0000256" key="8">
    <source>
        <dbReference type="SAM" id="Phobius"/>
    </source>
</evidence>
<dbReference type="InterPro" id="IPR023996">
    <property type="entry name" value="TonB-dep_OMP_SusC/RagA"/>
</dbReference>
<dbReference type="PROSITE" id="PS52016">
    <property type="entry name" value="TONB_DEPENDENT_REC_3"/>
    <property type="match status" value="1"/>
</dbReference>
<evidence type="ECO:0000259" key="9">
    <source>
        <dbReference type="SMART" id="SM00965"/>
    </source>
</evidence>
<evidence type="ECO:0000256" key="2">
    <source>
        <dbReference type="ARBA" id="ARBA00022448"/>
    </source>
</evidence>
<keyword evidence="6 7" id="KW-0998">Cell outer membrane</keyword>
<dbReference type="InterPro" id="IPR011662">
    <property type="entry name" value="Secretin/TonB_short_N"/>
</dbReference>
<accession>A0ABV7JR77</accession>
<reference evidence="11" key="1">
    <citation type="journal article" date="2019" name="Int. J. Syst. Evol. Microbiol.">
        <title>The Global Catalogue of Microorganisms (GCM) 10K type strain sequencing project: providing services to taxonomists for standard genome sequencing and annotation.</title>
        <authorList>
            <consortium name="The Broad Institute Genomics Platform"/>
            <consortium name="The Broad Institute Genome Sequencing Center for Infectious Disease"/>
            <person name="Wu L."/>
            <person name="Ma J."/>
        </authorList>
    </citation>
    <scope>NUCLEOTIDE SEQUENCE [LARGE SCALE GENOMIC DNA]</scope>
    <source>
        <strain evidence="11">KCTC 52416</strain>
    </source>
</reference>
<comment type="caution">
    <text evidence="10">The sequence shown here is derived from an EMBL/GenBank/DDBJ whole genome shotgun (WGS) entry which is preliminary data.</text>
</comment>
<dbReference type="SUPFAM" id="SSF56935">
    <property type="entry name" value="Porins"/>
    <property type="match status" value="1"/>
</dbReference>
<dbReference type="Pfam" id="PF07660">
    <property type="entry name" value="STN"/>
    <property type="match status" value="1"/>
</dbReference>
<gene>
    <name evidence="10" type="ORF">ACFOET_14370</name>
</gene>
<dbReference type="InterPro" id="IPR008969">
    <property type="entry name" value="CarboxyPept-like_regulatory"/>
</dbReference>
<keyword evidence="8" id="KW-1133">Transmembrane helix</keyword>
<proteinExistence type="inferred from homology"/>
<keyword evidence="4 7" id="KW-0812">Transmembrane</keyword>
<comment type="similarity">
    <text evidence="7">Belongs to the TonB-dependent receptor family.</text>
</comment>
<feature type="transmembrane region" description="Helical" evidence="8">
    <location>
        <begin position="21"/>
        <end position="40"/>
    </location>
</feature>
<dbReference type="InterPro" id="IPR039426">
    <property type="entry name" value="TonB-dep_rcpt-like"/>
</dbReference>
<sequence length="1135" mass="125069">MNFLHARQAFCLRKGRIAQCFLMLRITIVLIGISIMGAHAHSYSQAIHVSIQQRSIELLFMEIQRQTDYAVFYDDQQVADQLITVKSNGGGIKDVLEAAFAQTDLTYRIDGKQIVVSAKPATEPGRQDTLITVQGTVRSAGAPPQAIVGATIRELTSNRGVFTDNKGQFSIRVGRNSRLQVSSVGFVPMEIAVNGRTQLDVALEPDVSDLDEVVVVGYGTQRKINLTGAVSAVSGADLESRPIANVGSGLQGLMPGVTVRSTGNTAPGNRAPEIRIRGVGTWGDANPLIVVDGIPGGNLNILNPDDIESISVLKDAASSSIYGVRGANGVILVTTKQGKAGSKPNISLNSYFGRQTPTALPDFLGSPDYMMLQNEANINAGQNPTYTEEQIRIAREGSDPNYFANTDWIDEVYKSHAPQQSHAVNINGGAENINYYASYGYLGEGGMVIGDNFKANRHNVRLRLNTTLLDRLKVDANIGYIDRDYSGSASGTGALSAATSIRPLVPVRFTNGSWGYHGGQSNPVAVAADGGSNDFASQEVTANISATLNLLEGLDIKGQYGLVKYSSRRSTFLKTIDYYSPDDNALIYQTNYPNEIRLNNYTGAYQTFIGTANYSKTFADRHGLSALLGYSLEENVGRDFWASRQNLPTQDVPSLALGTENQLNNSSSGQNALMSFFGRVNYDFDSKYLLEGNFRYDGSSRFHPDVRWNWFGAVSAGWVFSSEPFFQPLRSFWDMGKLRASYGTQGNDKVIGIRPDDRMRDFPYMAILSPVQVGSNNPIGDKGQVGFRQTFIPNAGLAWESARKFDVGLDFAFLNNRLNLTADYYVNRTTGLLLYPPLPDVIGVGTEYPAQNSGEVENRGWELVAGWQDKAGEFEYRFTANLSDVRNKVTRLENFATNLGDRVRMEGYPLDAFYGFIAERIAQYDDFDLVDGNYIPKFPFQSGDIVGPGDLIYRPANPDDEAITVQKDRHVLGSDIPRYTYGLRGDLAWKGIDFSFFIQGVGRAEGFLAGSARHPFINNSAMPQGIHLDRWTPENPGASYPRFVYMRTHNTRLSSYWIEDASYLRLKNIQLGYSLPQRWLQGSRLGRVRVYASADNLFTLTNFFYGYDPEVPAGNTGGYYPMVKTFVFGLNVNLQ</sequence>
<dbReference type="InterPro" id="IPR023997">
    <property type="entry name" value="TonB-dep_OMP_SusC/RagA_CS"/>
</dbReference>
<keyword evidence="5 7" id="KW-0472">Membrane</keyword>
<organism evidence="10 11">
    <name type="scientific">Parapedobacter deserti</name>
    <dbReference type="NCBI Taxonomy" id="1912957"/>
    <lineage>
        <taxon>Bacteria</taxon>
        <taxon>Pseudomonadati</taxon>
        <taxon>Bacteroidota</taxon>
        <taxon>Sphingobacteriia</taxon>
        <taxon>Sphingobacteriales</taxon>
        <taxon>Sphingobacteriaceae</taxon>
        <taxon>Parapedobacter</taxon>
    </lineage>
</organism>
<dbReference type="InterPro" id="IPR012910">
    <property type="entry name" value="Plug_dom"/>
</dbReference>
<keyword evidence="2 7" id="KW-0813">Transport</keyword>
<keyword evidence="10" id="KW-0675">Receptor</keyword>
<evidence type="ECO:0000256" key="4">
    <source>
        <dbReference type="ARBA" id="ARBA00022692"/>
    </source>
</evidence>
<evidence type="ECO:0000256" key="1">
    <source>
        <dbReference type="ARBA" id="ARBA00004571"/>
    </source>
</evidence>
<dbReference type="Proteomes" id="UP001595526">
    <property type="component" value="Unassembled WGS sequence"/>
</dbReference>
<keyword evidence="11" id="KW-1185">Reference proteome</keyword>
<dbReference type="InterPro" id="IPR037066">
    <property type="entry name" value="Plug_dom_sf"/>
</dbReference>
<dbReference type="InterPro" id="IPR036942">
    <property type="entry name" value="Beta-barrel_TonB_sf"/>
</dbReference>
<dbReference type="EMBL" id="JBHRTA010000038">
    <property type="protein sequence ID" value="MFC3198803.1"/>
    <property type="molecule type" value="Genomic_DNA"/>
</dbReference>
<comment type="subcellular location">
    <subcellularLocation>
        <location evidence="1 7">Cell outer membrane</location>
        <topology evidence="1 7">Multi-pass membrane protein</topology>
    </subcellularLocation>
</comment>
<evidence type="ECO:0000313" key="10">
    <source>
        <dbReference type="EMBL" id="MFC3198803.1"/>
    </source>
</evidence>
<evidence type="ECO:0000256" key="5">
    <source>
        <dbReference type="ARBA" id="ARBA00023136"/>
    </source>
</evidence>
<evidence type="ECO:0000313" key="11">
    <source>
        <dbReference type="Proteomes" id="UP001595526"/>
    </source>
</evidence>
<dbReference type="SUPFAM" id="SSF49464">
    <property type="entry name" value="Carboxypeptidase regulatory domain-like"/>
    <property type="match status" value="1"/>
</dbReference>
<dbReference type="Gene3D" id="2.40.170.20">
    <property type="entry name" value="TonB-dependent receptor, beta-barrel domain"/>
    <property type="match status" value="1"/>
</dbReference>
<evidence type="ECO:0000256" key="7">
    <source>
        <dbReference type="PROSITE-ProRule" id="PRU01360"/>
    </source>
</evidence>